<organism evidence="14 15">
    <name type="scientific">Enterobacter cloacae</name>
    <dbReference type="NCBI Taxonomy" id="550"/>
    <lineage>
        <taxon>Bacteria</taxon>
        <taxon>Pseudomonadati</taxon>
        <taxon>Pseudomonadota</taxon>
        <taxon>Gammaproteobacteria</taxon>
        <taxon>Enterobacterales</taxon>
        <taxon>Enterobacteriaceae</taxon>
        <taxon>Enterobacter</taxon>
        <taxon>Enterobacter cloacae complex</taxon>
    </lineage>
</organism>
<feature type="chain" id="PRO_5015662860" description="Long-chain fatty acid transport protein" evidence="13">
    <location>
        <begin position="28"/>
        <end position="448"/>
    </location>
</feature>
<dbReference type="NCBIfam" id="NF007988">
    <property type="entry name" value="PRK10716.1"/>
    <property type="match status" value="1"/>
</dbReference>
<name>A0A2T4XWX7_ENTCL</name>
<evidence type="ECO:0000256" key="7">
    <source>
        <dbReference type="ARBA" id="ARBA00022729"/>
    </source>
</evidence>
<evidence type="ECO:0000256" key="8">
    <source>
        <dbReference type="ARBA" id="ARBA00023055"/>
    </source>
</evidence>
<evidence type="ECO:0000256" key="3">
    <source>
        <dbReference type="ARBA" id="ARBA00015869"/>
    </source>
</evidence>
<evidence type="ECO:0000256" key="1">
    <source>
        <dbReference type="ARBA" id="ARBA00004571"/>
    </source>
</evidence>
<evidence type="ECO:0000256" key="12">
    <source>
        <dbReference type="ARBA" id="ARBA00033358"/>
    </source>
</evidence>
<evidence type="ECO:0000256" key="11">
    <source>
        <dbReference type="ARBA" id="ARBA00031886"/>
    </source>
</evidence>
<dbReference type="EMBL" id="PZPP01000015">
    <property type="protein sequence ID" value="PTM34439.1"/>
    <property type="molecule type" value="Genomic_DNA"/>
</dbReference>
<dbReference type="GO" id="GO:0009279">
    <property type="term" value="C:cell outer membrane"/>
    <property type="evidence" value="ECO:0007669"/>
    <property type="project" value="UniProtKB-SubCell"/>
</dbReference>
<dbReference type="FunFam" id="2.40.160.60:FF:000001">
    <property type="entry name" value="Long-chain fatty acid transporter FadL"/>
    <property type="match status" value="1"/>
</dbReference>
<proteinExistence type="inferred from homology"/>
<evidence type="ECO:0000256" key="9">
    <source>
        <dbReference type="ARBA" id="ARBA00023136"/>
    </source>
</evidence>
<comment type="subcellular location">
    <subcellularLocation>
        <location evidence="1">Cell outer membrane</location>
        <topology evidence="1">Multi-pass membrane protein</topology>
    </subcellularLocation>
</comment>
<reference evidence="14 15" key="1">
    <citation type="submission" date="2018-04" db="EMBL/GenBank/DDBJ databases">
        <title>Genome sequencing reveals highly heavy metal resistance and biotechnology application of the novel Enterobacter cloacae amazonensis isolated from wastewater river in Manaus - Amazonas.</title>
        <authorList>
            <person name="Astolfi M.C.T."/>
            <person name="Carvalho E.B.D.S."/>
            <person name="Lacerda L.B."/>
            <person name="Pinto M.V."/>
            <person name="Nogueira V.B."/>
            <person name="Barros A.M."/>
            <person name="Astolfi-Filho S."/>
        </authorList>
    </citation>
    <scope>NUCLEOTIDE SEQUENCE [LARGE SCALE GENOMIC DNA]</scope>
    <source>
        <strain evidence="15">amazonensis</strain>
    </source>
</reference>
<evidence type="ECO:0000256" key="13">
    <source>
        <dbReference type="SAM" id="SignalP"/>
    </source>
</evidence>
<evidence type="ECO:0000256" key="10">
    <source>
        <dbReference type="ARBA" id="ARBA00023237"/>
    </source>
</evidence>
<keyword evidence="10" id="KW-0998">Cell outer membrane</keyword>
<dbReference type="PANTHER" id="PTHR35093">
    <property type="entry name" value="OUTER MEMBRANE PROTEIN NMB0088-RELATED"/>
    <property type="match status" value="1"/>
</dbReference>
<evidence type="ECO:0000313" key="14">
    <source>
        <dbReference type="EMBL" id="PTM34439.1"/>
    </source>
</evidence>
<evidence type="ECO:0000313" key="15">
    <source>
        <dbReference type="Proteomes" id="UP000241614"/>
    </source>
</evidence>
<evidence type="ECO:0000256" key="6">
    <source>
        <dbReference type="ARBA" id="ARBA00022692"/>
    </source>
</evidence>
<evidence type="ECO:0000256" key="5">
    <source>
        <dbReference type="ARBA" id="ARBA00022452"/>
    </source>
</evidence>
<comment type="caution">
    <text evidence="14">The sequence shown here is derived from an EMBL/GenBank/DDBJ whole genome shotgun (WGS) entry which is preliminary data.</text>
</comment>
<keyword evidence="9" id="KW-0472">Membrane</keyword>
<dbReference type="PANTHER" id="PTHR35093:SF3">
    <property type="entry name" value="LONG-CHAIN FATTY ACID TRANSPORT PROTEIN"/>
    <property type="match status" value="1"/>
</dbReference>
<dbReference type="Proteomes" id="UP000241614">
    <property type="component" value="Unassembled WGS sequence"/>
</dbReference>
<comment type="similarity">
    <text evidence="2">Belongs to the OmpP1/FadL family.</text>
</comment>
<sequence>MVMSQKTLFNKTALAVAVALVSTSAWSAGFQLNEFSSSGLGRAYSGEGAIADDAGNASRNPALIMMFDRPTFSAGAVYIDPDVNISGKSPSGKSLNADNIAPSAWVPNVHFVAPINDQFGWGASVTSNFGLATEYGDNYAAGTMGGKTDLKTVNLNLSGAYRLNDNWSFGLGFDAVYADAKIERYAGDAGMLAAGQILSQVPNLPAAARPAAIAKAKQLAAIPADTQIARLKGSEWGYGWNAGILYELDKNNRWGLTYRSEVKIDFDGDYNSNMNTAVPGFPYPTGGRTIPGSLTLNLPEMWEVSGYNKVAPQWAIHYSMAYTSWSQFQELKATGSNGQTLFYKDESFKDSYRIALGTTYYYDTNWTFRTGIAFDDSPVPAQTRSISIPDQDRFWLSAGATYAFNKDASVDVGASYMHGQSVTIKEGPYEFRSEGKAWLFGTNFNYAF</sequence>
<accession>A0A2T4XWX7</accession>
<protein>
    <recommendedName>
        <fullName evidence="3">Long-chain fatty acid transport protein</fullName>
    </recommendedName>
    <alternativeName>
        <fullName evidence="12">Outer membrane FadL protein</fullName>
    </alternativeName>
    <alternativeName>
        <fullName evidence="11">Outer membrane flp protein</fullName>
    </alternativeName>
</protein>
<keyword evidence="5" id="KW-1134">Transmembrane beta strand</keyword>
<dbReference type="OrthoDB" id="19849at2"/>
<keyword evidence="7 13" id="KW-0732">Signal</keyword>
<keyword evidence="6" id="KW-0812">Transmembrane</keyword>
<dbReference type="AlphaFoldDB" id="A0A2T4XWX7"/>
<dbReference type="SUPFAM" id="SSF56935">
    <property type="entry name" value="Porins"/>
    <property type="match status" value="1"/>
</dbReference>
<dbReference type="Gene3D" id="2.40.160.60">
    <property type="entry name" value="Outer membrane protein transport protein (OMPP1/FadL/TodX)"/>
    <property type="match status" value="1"/>
</dbReference>
<dbReference type="Pfam" id="PF03349">
    <property type="entry name" value="Toluene_X"/>
    <property type="match status" value="1"/>
</dbReference>
<keyword evidence="4" id="KW-0813">Transport</keyword>
<keyword evidence="8" id="KW-0445">Lipid transport</keyword>
<dbReference type="InterPro" id="IPR005017">
    <property type="entry name" value="OMPP1/FadL/TodX"/>
</dbReference>
<evidence type="ECO:0000256" key="4">
    <source>
        <dbReference type="ARBA" id="ARBA00022448"/>
    </source>
</evidence>
<evidence type="ECO:0000256" key="2">
    <source>
        <dbReference type="ARBA" id="ARBA00008163"/>
    </source>
</evidence>
<gene>
    <name evidence="14" type="ORF">DA103_17940</name>
</gene>
<feature type="signal peptide" evidence="13">
    <location>
        <begin position="1"/>
        <end position="27"/>
    </location>
</feature>
<dbReference type="GO" id="GO:0015483">
    <property type="term" value="F:long-chain fatty acid transporting porin activity"/>
    <property type="evidence" value="ECO:0007669"/>
    <property type="project" value="TreeGrafter"/>
</dbReference>